<dbReference type="EMBL" id="FOGQ01000021">
    <property type="protein sequence ID" value="SES32654.1"/>
    <property type="molecule type" value="Genomic_DNA"/>
</dbReference>
<gene>
    <name evidence="2" type="ORF">SAMN05661109_02708</name>
</gene>
<evidence type="ECO:0000256" key="1">
    <source>
        <dbReference type="SAM" id="MobiDB-lite"/>
    </source>
</evidence>
<sequence>MKIARDSHYGHGRPCRLQQRLSPGSQSPESIMKSWKLMPSAGATLLWLVRRLWAPHWLSARCWHLTRVRLAASIGADCPYEGIAEWLKSLVDDVVIQVAPGYTAGTA</sequence>
<reference evidence="3" key="1">
    <citation type="submission" date="2016-10" db="EMBL/GenBank/DDBJ databases">
        <authorList>
            <person name="Varghese N."/>
            <person name="Submissions S."/>
        </authorList>
    </citation>
    <scope>NUCLEOTIDE SEQUENCE [LARGE SCALE GENOMIC DNA]</scope>
    <source>
        <strain evidence="3">DSM 20524</strain>
    </source>
</reference>
<dbReference type="Proteomes" id="UP000198929">
    <property type="component" value="Unassembled WGS sequence"/>
</dbReference>
<organism evidence="2 3">
    <name type="scientific">Corynebacterium cystitidis DSM 20524</name>
    <dbReference type="NCBI Taxonomy" id="1121357"/>
    <lineage>
        <taxon>Bacteria</taxon>
        <taxon>Bacillati</taxon>
        <taxon>Actinomycetota</taxon>
        <taxon>Actinomycetes</taxon>
        <taxon>Mycobacteriales</taxon>
        <taxon>Corynebacteriaceae</taxon>
        <taxon>Corynebacterium</taxon>
    </lineage>
</organism>
<keyword evidence="3" id="KW-1185">Reference proteome</keyword>
<accession>A0A1H9WFN9</accession>
<dbReference type="AlphaFoldDB" id="A0A1H9WFN9"/>
<evidence type="ECO:0000313" key="3">
    <source>
        <dbReference type="Proteomes" id="UP000198929"/>
    </source>
</evidence>
<proteinExistence type="predicted"/>
<feature type="compositionally biased region" description="Polar residues" evidence="1">
    <location>
        <begin position="19"/>
        <end position="28"/>
    </location>
</feature>
<evidence type="ECO:0000313" key="2">
    <source>
        <dbReference type="EMBL" id="SES32654.1"/>
    </source>
</evidence>
<name>A0A1H9WFN9_9CORY</name>
<dbReference type="STRING" id="1121357.SAMN05661109_02708"/>
<feature type="region of interest" description="Disordered" evidence="1">
    <location>
        <begin position="1"/>
        <end position="28"/>
    </location>
</feature>
<protein>
    <submittedName>
        <fullName evidence="2">Uncharacterized protein</fullName>
    </submittedName>
</protein>